<feature type="domain" description="DUF4190" evidence="3">
    <location>
        <begin position="52"/>
        <end position="111"/>
    </location>
</feature>
<evidence type="ECO:0000259" key="3">
    <source>
        <dbReference type="Pfam" id="PF13828"/>
    </source>
</evidence>
<keyword evidence="2" id="KW-0472">Membrane</keyword>
<feature type="region of interest" description="Disordered" evidence="1">
    <location>
        <begin position="1"/>
        <end position="46"/>
    </location>
</feature>
<protein>
    <submittedName>
        <fullName evidence="4">DUF4190 domain-containing protein</fullName>
    </submittedName>
</protein>
<dbReference type="Pfam" id="PF13828">
    <property type="entry name" value="DUF4190"/>
    <property type="match status" value="1"/>
</dbReference>
<comment type="caution">
    <text evidence="4">The sequence shown here is derived from an EMBL/GenBank/DDBJ whole genome shotgun (WGS) entry which is preliminary data.</text>
</comment>
<feature type="transmembrane region" description="Helical" evidence="2">
    <location>
        <begin position="96"/>
        <end position="124"/>
    </location>
</feature>
<dbReference type="RefSeq" id="WP_301133349.1">
    <property type="nucleotide sequence ID" value="NZ_JAUHPW010000005.1"/>
</dbReference>
<keyword evidence="5" id="KW-1185">Reference proteome</keyword>
<name>A0ABT8G9U9_9MICO</name>
<feature type="compositionally biased region" description="Low complexity" evidence="1">
    <location>
        <begin position="12"/>
        <end position="44"/>
    </location>
</feature>
<keyword evidence="2" id="KW-0812">Transmembrane</keyword>
<sequence length="141" mass="14629">MTYPPQDPYGPAPDQGGFQPQQPPAYAQQPGVPGQPPYGGQAPASSTEKNWMGITSLILSLVGLFTWVTAIAGIVLGHLSLSAARRGEADNRGTGLAGLIIGYVVTVLGVIAMIVFFVLIGWVVSECGGSNPADWCTDTNA</sequence>
<feature type="compositionally biased region" description="Pro residues" evidence="1">
    <location>
        <begin position="1"/>
        <end position="11"/>
    </location>
</feature>
<dbReference type="EMBL" id="JAUHPW010000005">
    <property type="protein sequence ID" value="MDN4475857.1"/>
    <property type="molecule type" value="Genomic_DNA"/>
</dbReference>
<evidence type="ECO:0000313" key="5">
    <source>
        <dbReference type="Proteomes" id="UP001172728"/>
    </source>
</evidence>
<proteinExistence type="predicted"/>
<evidence type="ECO:0000313" key="4">
    <source>
        <dbReference type="EMBL" id="MDN4475857.1"/>
    </source>
</evidence>
<evidence type="ECO:0000256" key="1">
    <source>
        <dbReference type="SAM" id="MobiDB-lite"/>
    </source>
</evidence>
<gene>
    <name evidence="4" type="ORF">QQX09_08300</name>
</gene>
<reference evidence="4" key="1">
    <citation type="submission" date="2023-06" db="EMBL/GenBank/DDBJ databases">
        <title>Sysu t00192.</title>
        <authorList>
            <person name="Gao L."/>
            <person name="Fang B.-Z."/>
            <person name="Li W.-J."/>
        </authorList>
    </citation>
    <scope>NUCLEOTIDE SEQUENCE</scope>
    <source>
        <strain evidence="4">SYSU T00192</strain>
    </source>
</reference>
<dbReference type="InterPro" id="IPR025241">
    <property type="entry name" value="DUF4190"/>
</dbReference>
<feature type="transmembrane region" description="Helical" evidence="2">
    <location>
        <begin position="51"/>
        <end position="76"/>
    </location>
</feature>
<keyword evidence="2" id="KW-1133">Transmembrane helix</keyword>
<accession>A0ABT8G9U9</accession>
<organism evidence="4 5">
    <name type="scientific">Demequina litoralis</name>
    <dbReference type="NCBI Taxonomy" id="3051660"/>
    <lineage>
        <taxon>Bacteria</taxon>
        <taxon>Bacillati</taxon>
        <taxon>Actinomycetota</taxon>
        <taxon>Actinomycetes</taxon>
        <taxon>Micrococcales</taxon>
        <taxon>Demequinaceae</taxon>
        <taxon>Demequina</taxon>
    </lineage>
</organism>
<evidence type="ECO:0000256" key="2">
    <source>
        <dbReference type="SAM" id="Phobius"/>
    </source>
</evidence>
<dbReference type="Proteomes" id="UP001172728">
    <property type="component" value="Unassembled WGS sequence"/>
</dbReference>